<dbReference type="HOGENOM" id="CLU_077575_1_0_1"/>
<feature type="non-terminal residue" evidence="1">
    <location>
        <position position="193"/>
    </location>
</feature>
<reference evidence="2" key="2">
    <citation type="submission" date="2015-01" db="EMBL/GenBank/DDBJ databases">
        <title>Evolutionary Origins and Diversification of the Mycorrhizal Mutualists.</title>
        <authorList>
            <consortium name="DOE Joint Genome Institute"/>
            <consortium name="Mycorrhizal Genomics Consortium"/>
            <person name="Kohler A."/>
            <person name="Kuo A."/>
            <person name="Nagy L.G."/>
            <person name="Floudas D."/>
            <person name="Copeland A."/>
            <person name="Barry K.W."/>
            <person name="Cichocki N."/>
            <person name="Veneault-Fourrey C."/>
            <person name="LaButti K."/>
            <person name="Lindquist E.A."/>
            <person name="Lipzen A."/>
            <person name="Lundell T."/>
            <person name="Morin E."/>
            <person name="Murat C."/>
            <person name="Riley R."/>
            <person name="Ohm R."/>
            <person name="Sun H."/>
            <person name="Tunlid A."/>
            <person name="Henrissat B."/>
            <person name="Grigoriev I.V."/>
            <person name="Hibbett D.S."/>
            <person name="Martin F."/>
        </authorList>
    </citation>
    <scope>NUCLEOTIDE SEQUENCE [LARGE SCALE GENOMIC DNA]</scope>
    <source>
        <strain evidence="2">Foug A</strain>
    </source>
</reference>
<sequence>LSGFEIPGIEEKLIVSLYTDDTTIYLSESDSYTMLQRILQNWCLASGVKFNLEKTEMIPISTPAHRERIWTSRKISAEDPPLPQGIQIAEDGNVVRCLGAWIGNNTKAVEPWEPILDKVRDTLKRWSNGHPTLNAKRHIIQMFAGGMTQFLTAAQGMLNQIENALIKITREFIWDSTAPPTMSLARLYVPIEE</sequence>
<gene>
    <name evidence="1" type="ORF">SCLCIDRAFT_45641</name>
</gene>
<organism evidence="1 2">
    <name type="scientific">Scleroderma citrinum Foug A</name>
    <dbReference type="NCBI Taxonomy" id="1036808"/>
    <lineage>
        <taxon>Eukaryota</taxon>
        <taxon>Fungi</taxon>
        <taxon>Dikarya</taxon>
        <taxon>Basidiomycota</taxon>
        <taxon>Agaricomycotina</taxon>
        <taxon>Agaricomycetes</taxon>
        <taxon>Agaricomycetidae</taxon>
        <taxon>Boletales</taxon>
        <taxon>Sclerodermatineae</taxon>
        <taxon>Sclerodermataceae</taxon>
        <taxon>Scleroderma</taxon>
    </lineage>
</organism>
<accession>A0A0C3DYD1</accession>
<reference evidence="1 2" key="1">
    <citation type="submission" date="2014-04" db="EMBL/GenBank/DDBJ databases">
        <authorList>
            <consortium name="DOE Joint Genome Institute"/>
            <person name="Kuo A."/>
            <person name="Kohler A."/>
            <person name="Nagy L.G."/>
            <person name="Floudas D."/>
            <person name="Copeland A."/>
            <person name="Barry K.W."/>
            <person name="Cichocki N."/>
            <person name="Veneault-Fourrey C."/>
            <person name="LaButti K."/>
            <person name="Lindquist E.A."/>
            <person name="Lipzen A."/>
            <person name="Lundell T."/>
            <person name="Morin E."/>
            <person name="Murat C."/>
            <person name="Sun H."/>
            <person name="Tunlid A."/>
            <person name="Henrissat B."/>
            <person name="Grigoriev I.V."/>
            <person name="Hibbett D.S."/>
            <person name="Martin F."/>
            <person name="Nordberg H.P."/>
            <person name="Cantor M.N."/>
            <person name="Hua S.X."/>
        </authorList>
    </citation>
    <scope>NUCLEOTIDE SEQUENCE [LARGE SCALE GENOMIC DNA]</scope>
    <source>
        <strain evidence="1 2">Foug A</strain>
    </source>
</reference>
<evidence type="ECO:0000313" key="2">
    <source>
        <dbReference type="Proteomes" id="UP000053989"/>
    </source>
</evidence>
<protein>
    <recommendedName>
        <fullName evidence="3">Reverse transcriptase domain-containing protein</fullName>
    </recommendedName>
</protein>
<feature type="non-terminal residue" evidence="1">
    <location>
        <position position="1"/>
    </location>
</feature>
<name>A0A0C3DYD1_9AGAM</name>
<dbReference type="STRING" id="1036808.A0A0C3DYD1"/>
<dbReference type="EMBL" id="KN822022">
    <property type="protein sequence ID" value="KIM65560.1"/>
    <property type="molecule type" value="Genomic_DNA"/>
</dbReference>
<dbReference type="AlphaFoldDB" id="A0A0C3DYD1"/>
<proteinExistence type="predicted"/>
<dbReference type="OrthoDB" id="2205812at2759"/>
<keyword evidence="2" id="KW-1185">Reference proteome</keyword>
<evidence type="ECO:0008006" key="3">
    <source>
        <dbReference type="Google" id="ProtNLM"/>
    </source>
</evidence>
<evidence type="ECO:0000313" key="1">
    <source>
        <dbReference type="EMBL" id="KIM65560.1"/>
    </source>
</evidence>
<dbReference type="Proteomes" id="UP000053989">
    <property type="component" value="Unassembled WGS sequence"/>
</dbReference>
<dbReference type="InParanoid" id="A0A0C3DYD1"/>